<dbReference type="InterPro" id="IPR046288">
    <property type="entry name" value="DUF6325"/>
</dbReference>
<name>A0A919BRI6_STRFL</name>
<reference evidence="1" key="2">
    <citation type="submission" date="2020-09" db="EMBL/GenBank/DDBJ databases">
        <authorList>
            <person name="Sun Q."/>
            <person name="Ohkuma M."/>
        </authorList>
    </citation>
    <scope>NUCLEOTIDE SEQUENCE</scope>
    <source>
        <strain evidence="1">JCM 4122</strain>
    </source>
</reference>
<keyword evidence="2" id="KW-1185">Reference proteome</keyword>
<comment type="caution">
    <text evidence="1">The sequence shown here is derived from an EMBL/GenBank/DDBJ whole genome shotgun (WGS) entry which is preliminary data.</text>
</comment>
<reference evidence="1" key="1">
    <citation type="journal article" date="2014" name="Int. J. Syst. Evol. Microbiol.">
        <title>Complete genome sequence of Corynebacterium casei LMG S-19264T (=DSM 44701T), isolated from a smear-ripened cheese.</title>
        <authorList>
            <consortium name="US DOE Joint Genome Institute (JGI-PGF)"/>
            <person name="Walter F."/>
            <person name="Albersmeier A."/>
            <person name="Kalinowski J."/>
            <person name="Ruckert C."/>
        </authorList>
    </citation>
    <scope>NUCLEOTIDE SEQUENCE</scope>
    <source>
        <strain evidence="1">JCM 4122</strain>
    </source>
</reference>
<dbReference type="GeneID" id="95657314"/>
<dbReference type="EMBL" id="BNBE01000002">
    <property type="protein sequence ID" value="GHG08127.1"/>
    <property type="molecule type" value="Genomic_DNA"/>
</dbReference>
<gene>
    <name evidence="1" type="ORF">GCM10017667_44950</name>
</gene>
<evidence type="ECO:0000313" key="1">
    <source>
        <dbReference type="EMBL" id="GHG08127.1"/>
    </source>
</evidence>
<dbReference type="AlphaFoldDB" id="A0A919BRI6"/>
<dbReference type="RefSeq" id="WP_150226497.1">
    <property type="nucleotide sequence ID" value="NZ_BNBE01000002.1"/>
</dbReference>
<evidence type="ECO:0008006" key="3">
    <source>
        <dbReference type="Google" id="ProtNLM"/>
    </source>
</evidence>
<accession>A0A919BRI6</accession>
<dbReference type="Pfam" id="PF19850">
    <property type="entry name" value="DUF6325"/>
    <property type="match status" value="1"/>
</dbReference>
<protein>
    <recommendedName>
        <fullName evidence="3">DUF1269 domain-containing protein</fullName>
    </recommendedName>
</protein>
<proteinExistence type="predicted"/>
<organism evidence="1 2">
    <name type="scientific">Streptomyces filamentosus</name>
    <name type="common">Streptomyces roseosporus</name>
    <dbReference type="NCBI Taxonomy" id="67294"/>
    <lineage>
        <taxon>Bacteria</taxon>
        <taxon>Bacillati</taxon>
        <taxon>Actinomycetota</taxon>
        <taxon>Actinomycetes</taxon>
        <taxon>Kitasatosporales</taxon>
        <taxon>Streptomycetaceae</taxon>
        <taxon>Streptomyces</taxon>
    </lineage>
</organism>
<sequence>MPATLDAETAGPVDVAVIAFDGNRFNGDVAPALHDLQANGTVRVLDLAFVTKDAAGEVAFVEIADSEVAGRFEQLTGEEFDLLSDHDLDAVAASLPPESSALVIAWENTWAARLTTALRASGGQVVLMERIPHDDVVRAVAALDEEVGA</sequence>
<evidence type="ECO:0000313" key="2">
    <source>
        <dbReference type="Proteomes" id="UP000632849"/>
    </source>
</evidence>
<dbReference type="Proteomes" id="UP000632849">
    <property type="component" value="Unassembled WGS sequence"/>
</dbReference>